<dbReference type="EMBL" id="VSRR010014964">
    <property type="protein sequence ID" value="MPC57655.1"/>
    <property type="molecule type" value="Genomic_DNA"/>
</dbReference>
<comment type="caution">
    <text evidence="1">The sequence shown here is derived from an EMBL/GenBank/DDBJ whole genome shotgun (WGS) entry which is preliminary data.</text>
</comment>
<sequence>MAGSAAGGLGGMVVCVAVRPRQCLGERGMQSQYLHPLRCGGDVLVTIAEEGFGNARCQPNT</sequence>
<organism evidence="1 2">
    <name type="scientific">Portunus trituberculatus</name>
    <name type="common">Swimming crab</name>
    <name type="synonym">Neptunus trituberculatus</name>
    <dbReference type="NCBI Taxonomy" id="210409"/>
    <lineage>
        <taxon>Eukaryota</taxon>
        <taxon>Metazoa</taxon>
        <taxon>Ecdysozoa</taxon>
        <taxon>Arthropoda</taxon>
        <taxon>Crustacea</taxon>
        <taxon>Multicrustacea</taxon>
        <taxon>Malacostraca</taxon>
        <taxon>Eumalacostraca</taxon>
        <taxon>Eucarida</taxon>
        <taxon>Decapoda</taxon>
        <taxon>Pleocyemata</taxon>
        <taxon>Brachyura</taxon>
        <taxon>Eubrachyura</taxon>
        <taxon>Portunoidea</taxon>
        <taxon>Portunidae</taxon>
        <taxon>Portuninae</taxon>
        <taxon>Portunus</taxon>
    </lineage>
</organism>
<proteinExistence type="predicted"/>
<name>A0A5B7GJW7_PORTR</name>
<accession>A0A5B7GJW7</accession>
<dbReference type="Proteomes" id="UP000324222">
    <property type="component" value="Unassembled WGS sequence"/>
</dbReference>
<dbReference type="AlphaFoldDB" id="A0A5B7GJW7"/>
<gene>
    <name evidence="1" type="ORF">E2C01_051640</name>
</gene>
<keyword evidence="2" id="KW-1185">Reference proteome</keyword>
<protein>
    <submittedName>
        <fullName evidence="1">Uncharacterized protein</fullName>
    </submittedName>
</protein>
<evidence type="ECO:0000313" key="2">
    <source>
        <dbReference type="Proteomes" id="UP000324222"/>
    </source>
</evidence>
<reference evidence="1 2" key="1">
    <citation type="submission" date="2019-05" db="EMBL/GenBank/DDBJ databases">
        <title>Another draft genome of Portunus trituberculatus and its Hox gene families provides insights of decapod evolution.</title>
        <authorList>
            <person name="Jeong J.-H."/>
            <person name="Song I."/>
            <person name="Kim S."/>
            <person name="Choi T."/>
            <person name="Kim D."/>
            <person name="Ryu S."/>
            <person name="Kim W."/>
        </authorList>
    </citation>
    <scope>NUCLEOTIDE SEQUENCE [LARGE SCALE GENOMIC DNA]</scope>
    <source>
        <tissue evidence="1">Muscle</tissue>
    </source>
</reference>
<evidence type="ECO:0000313" key="1">
    <source>
        <dbReference type="EMBL" id="MPC57655.1"/>
    </source>
</evidence>